<name>A0A1U9MBB1_9HYPH</name>
<keyword evidence="3" id="KW-0378">Hydrolase</keyword>
<dbReference type="Gene3D" id="2.40.50.90">
    <property type="match status" value="1"/>
</dbReference>
<evidence type="ECO:0000259" key="2">
    <source>
        <dbReference type="PROSITE" id="PS50830"/>
    </source>
</evidence>
<dbReference type="OrthoDB" id="9805504at2"/>
<keyword evidence="4" id="KW-1185">Reference proteome</keyword>
<keyword evidence="1" id="KW-0812">Transmembrane</keyword>
<feature type="domain" description="TNase-like" evidence="2">
    <location>
        <begin position="51"/>
        <end position="164"/>
    </location>
</feature>
<dbReference type="PANTHER" id="PTHR12302:SF26">
    <property type="entry name" value="BLR1266 PROTEIN"/>
    <property type="match status" value="1"/>
</dbReference>
<accession>A0A1U9MBB1</accession>
<dbReference type="InterPro" id="IPR035437">
    <property type="entry name" value="SNase_OB-fold_sf"/>
</dbReference>
<dbReference type="SMART" id="SM00318">
    <property type="entry name" value="SNc"/>
    <property type="match status" value="1"/>
</dbReference>
<protein>
    <submittedName>
        <fullName evidence="3">Endonuclease YncB, thermonuclease family</fullName>
    </submittedName>
</protein>
<dbReference type="AlphaFoldDB" id="A0A1U9MBB1"/>
<reference evidence="3 4" key="1">
    <citation type="submission" date="2016-11" db="EMBL/GenBank/DDBJ databases">
        <title>Comparative genomics of Bartonella apis.</title>
        <authorList>
            <person name="Engel P."/>
        </authorList>
    </citation>
    <scope>NUCLEOTIDE SEQUENCE [LARGE SCALE GENOMIC DNA]</scope>
    <source>
        <strain evidence="3 4">BBC0178</strain>
    </source>
</reference>
<evidence type="ECO:0000313" key="4">
    <source>
        <dbReference type="Proteomes" id="UP000189660"/>
    </source>
</evidence>
<organism evidence="3 4">
    <name type="scientific">Bartonella apihabitans</name>
    <dbReference type="NCBI Taxonomy" id="2750929"/>
    <lineage>
        <taxon>Bacteria</taxon>
        <taxon>Pseudomonadati</taxon>
        <taxon>Pseudomonadota</taxon>
        <taxon>Alphaproteobacteria</taxon>
        <taxon>Hyphomicrobiales</taxon>
        <taxon>Bartonellaceae</taxon>
        <taxon>Bartonella</taxon>
    </lineage>
</organism>
<dbReference type="PROSITE" id="PS50830">
    <property type="entry name" value="TNASE_3"/>
    <property type="match status" value="1"/>
</dbReference>
<keyword evidence="1" id="KW-0472">Membrane</keyword>
<dbReference type="Pfam" id="PF00565">
    <property type="entry name" value="SNase"/>
    <property type="match status" value="1"/>
</dbReference>
<dbReference type="Proteomes" id="UP000189660">
    <property type="component" value="Chromosome"/>
</dbReference>
<dbReference type="RefSeq" id="WP_078039606.1">
    <property type="nucleotide sequence ID" value="NZ_CP015820.1"/>
</dbReference>
<dbReference type="SUPFAM" id="SSF50199">
    <property type="entry name" value="Staphylococcal nuclease"/>
    <property type="match status" value="1"/>
</dbReference>
<dbReference type="InterPro" id="IPR016071">
    <property type="entry name" value="Staphylococal_nuclease_OB-fold"/>
</dbReference>
<dbReference type="GO" id="GO:0004519">
    <property type="term" value="F:endonuclease activity"/>
    <property type="evidence" value="ECO:0007669"/>
    <property type="project" value="UniProtKB-KW"/>
</dbReference>
<keyword evidence="3" id="KW-0540">Nuclease</keyword>
<gene>
    <name evidence="3" type="ORF">BBC0178_013360</name>
</gene>
<evidence type="ECO:0000256" key="1">
    <source>
        <dbReference type="SAM" id="Phobius"/>
    </source>
</evidence>
<feature type="transmembrane region" description="Helical" evidence="1">
    <location>
        <begin position="7"/>
        <end position="26"/>
    </location>
</feature>
<keyword evidence="1" id="KW-1133">Transmembrane helix</keyword>
<evidence type="ECO:0000313" key="3">
    <source>
        <dbReference type="EMBL" id="AQT42802.1"/>
    </source>
</evidence>
<sequence length="178" mass="20209">MIRRNINLLDIVVAVVVVATALYLYFSGVKKTSVDEDQSFAPEEVKIVHGIPRLSDGDSLHLQGIKVRLLGIDAPELHQSCNKDGASYPCGELAKQHLESLINGNEISCTSTKTDKYDRLLAKCYSGDRELNREMVKDGWAVSYYDYKQEEAEARKQKLGIWSGTFEWPHTWRRAHPR</sequence>
<dbReference type="PANTHER" id="PTHR12302">
    <property type="entry name" value="EBNA2 BINDING PROTEIN P100"/>
    <property type="match status" value="1"/>
</dbReference>
<dbReference type="KEGG" id="bapa:BBC0178_013360"/>
<proteinExistence type="predicted"/>
<dbReference type="EMBL" id="CP015820">
    <property type="protein sequence ID" value="AQT42802.1"/>
    <property type="molecule type" value="Genomic_DNA"/>
</dbReference>
<keyword evidence="3" id="KW-0255">Endonuclease</keyword>